<evidence type="ECO:0000256" key="1">
    <source>
        <dbReference type="ARBA" id="ARBA00022857"/>
    </source>
</evidence>
<dbReference type="SUPFAM" id="SSF50129">
    <property type="entry name" value="GroES-like"/>
    <property type="match status" value="1"/>
</dbReference>
<dbReference type="EMBL" id="JBHSDH010000013">
    <property type="protein sequence ID" value="MFC4292714.1"/>
    <property type="molecule type" value="Genomic_DNA"/>
</dbReference>
<name>A0ABV8RIW9_9SPHN</name>
<keyword evidence="2" id="KW-0560">Oxidoreductase</keyword>
<dbReference type="SUPFAM" id="SSF51735">
    <property type="entry name" value="NAD(P)-binding Rossmann-fold domains"/>
    <property type="match status" value="1"/>
</dbReference>
<dbReference type="Gene3D" id="3.90.180.10">
    <property type="entry name" value="Medium-chain alcohol dehydrogenases, catalytic domain"/>
    <property type="match status" value="1"/>
</dbReference>
<evidence type="ECO:0000256" key="2">
    <source>
        <dbReference type="ARBA" id="ARBA00023002"/>
    </source>
</evidence>
<dbReference type="Gene3D" id="3.40.50.720">
    <property type="entry name" value="NAD(P)-binding Rossmann-like Domain"/>
    <property type="match status" value="1"/>
</dbReference>
<dbReference type="PANTHER" id="PTHR48106:SF18">
    <property type="entry name" value="QUINONE OXIDOREDUCTASE PIG3"/>
    <property type="match status" value="1"/>
</dbReference>
<dbReference type="InterPro" id="IPR011032">
    <property type="entry name" value="GroES-like_sf"/>
</dbReference>
<dbReference type="Proteomes" id="UP001595887">
    <property type="component" value="Unassembled WGS sequence"/>
</dbReference>
<accession>A0ABV8RIW9</accession>
<feature type="domain" description="Enoyl reductase (ER)" evidence="3">
    <location>
        <begin position="15"/>
        <end position="298"/>
    </location>
</feature>
<sequence>MTQFPDAKQLFTTVTDDGKLILSVEPYAVPEPGEHDIVVAMEAVPINPSDLGLLTAPANMGSVRHEVIDGNPALVADVDPMMQRVFAGRKGKKMPAGNEGAGTVVAAGSDPAAQALMGKKVSIVGGEMYRTHRVMKAMMAVPLPDGAAAKEGASLFVNPMTAQGFVNTMRAEGHSAMVHTAAASNLGQMLAKLCLKEGIPLVAIVRSEEQAKILRDIGLTHVLDSSMDSFFADLVTALAETGATLGFDAIGGGKMANYILTAMEQAAARRGAEFSVYGSTVNKQVYIYGRLDTGETILTSGYGLYWGLGGWLLTPHLEKVGMQRMLEMRAYSVEERNGIFASDYTREISLTDMTDPDIAKAYEKKATGEKFLVNPALG</sequence>
<dbReference type="InterPro" id="IPR020843">
    <property type="entry name" value="ER"/>
</dbReference>
<dbReference type="InterPro" id="IPR036291">
    <property type="entry name" value="NAD(P)-bd_dom_sf"/>
</dbReference>
<evidence type="ECO:0000313" key="5">
    <source>
        <dbReference type="Proteomes" id="UP001595887"/>
    </source>
</evidence>
<dbReference type="PANTHER" id="PTHR48106">
    <property type="entry name" value="QUINONE OXIDOREDUCTASE PIG3-RELATED"/>
    <property type="match status" value="1"/>
</dbReference>
<organism evidence="4 5">
    <name type="scientific">Sphingorhabdus arenilitoris</name>
    <dbReference type="NCBI Taxonomy" id="1490041"/>
    <lineage>
        <taxon>Bacteria</taxon>
        <taxon>Pseudomonadati</taxon>
        <taxon>Pseudomonadota</taxon>
        <taxon>Alphaproteobacteria</taxon>
        <taxon>Sphingomonadales</taxon>
        <taxon>Sphingomonadaceae</taxon>
        <taxon>Sphingorhabdus</taxon>
    </lineage>
</organism>
<keyword evidence="5" id="KW-1185">Reference proteome</keyword>
<gene>
    <name evidence="4" type="ORF">ACFOWX_09845</name>
</gene>
<dbReference type="RefSeq" id="WP_381423628.1">
    <property type="nucleotide sequence ID" value="NZ_JBHSDH010000013.1"/>
</dbReference>
<keyword evidence="1" id="KW-0521">NADP</keyword>
<comment type="caution">
    <text evidence="4">The sequence shown here is derived from an EMBL/GenBank/DDBJ whole genome shotgun (WGS) entry which is preliminary data.</text>
</comment>
<proteinExistence type="predicted"/>
<evidence type="ECO:0000259" key="3">
    <source>
        <dbReference type="SMART" id="SM00829"/>
    </source>
</evidence>
<dbReference type="SMART" id="SM00829">
    <property type="entry name" value="PKS_ER"/>
    <property type="match status" value="1"/>
</dbReference>
<reference evidence="5" key="1">
    <citation type="journal article" date="2019" name="Int. J. Syst. Evol. Microbiol.">
        <title>The Global Catalogue of Microorganisms (GCM) 10K type strain sequencing project: providing services to taxonomists for standard genome sequencing and annotation.</title>
        <authorList>
            <consortium name="The Broad Institute Genomics Platform"/>
            <consortium name="The Broad Institute Genome Sequencing Center for Infectious Disease"/>
            <person name="Wu L."/>
            <person name="Ma J."/>
        </authorList>
    </citation>
    <scope>NUCLEOTIDE SEQUENCE [LARGE SCALE GENOMIC DNA]</scope>
    <source>
        <strain evidence="5">CECT 8531</strain>
    </source>
</reference>
<protein>
    <submittedName>
        <fullName evidence="4">NADH oxidase</fullName>
    </submittedName>
</protein>
<evidence type="ECO:0000313" key="4">
    <source>
        <dbReference type="EMBL" id="MFC4292714.1"/>
    </source>
</evidence>